<organism evidence="2 3">
    <name type="scientific">Actinomadura gamaensis</name>
    <dbReference type="NCBI Taxonomy" id="1763541"/>
    <lineage>
        <taxon>Bacteria</taxon>
        <taxon>Bacillati</taxon>
        <taxon>Actinomycetota</taxon>
        <taxon>Actinomycetes</taxon>
        <taxon>Streptosporangiales</taxon>
        <taxon>Thermomonosporaceae</taxon>
        <taxon>Actinomadura</taxon>
    </lineage>
</organism>
<dbReference type="EMBL" id="JBHSIT010000003">
    <property type="protein sequence ID" value="MFC4908449.1"/>
    <property type="molecule type" value="Genomic_DNA"/>
</dbReference>
<keyword evidence="1" id="KW-0812">Transmembrane</keyword>
<keyword evidence="1" id="KW-0472">Membrane</keyword>
<proteinExistence type="predicted"/>
<evidence type="ECO:0000313" key="3">
    <source>
        <dbReference type="Proteomes" id="UP001595872"/>
    </source>
</evidence>
<dbReference type="RefSeq" id="WP_378255064.1">
    <property type="nucleotide sequence ID" value="NZ_JBHSIT010000003.1"/>
</dbReference>
<gene>
    <name evidence="2" type="ORF">ACFPCY_14040</name>
</gene>
<keyword evidence="1" id="KW-1133">Transmembrane helix</keyword>
<keyword evidence="3" id="KW-1185">Reference proteome</keyword>
<accession>A0ABV9TXZ7</accession>
<feature type="transmembrane region" description="Helical" evidence="1">
    <location>
        <begin position="51"/>
        <end position="70"/>
    </location>
</feature>
<dbReference type="Proteomes" id="UP001595872">
    <property type="component" value="Unassembled WGS sequence"/>
</dbReference>
<reference evidence="3" key="1">
    <citation type="journal article" date="2019" name="Int. J. Syst. Evol. Microbiol.">
        <title>The Global Catalogue of Microorganisms (GCM) 10K type strain sequencing project: providing services to taxonomists for standard genome sequencing and annotation.</title>
        <authorList>
            <consortium name="The Broad Institute Genomics Platform"/>
            <consortium name="The Broad Institute Genome Sequencing Center for Infectious Disease"/>
            <person name="Wu L."/>
            <person name="Ma J."/>
        </authorList>
    </citation>
    <scope>NUCLEOTIDE SEQUENCE [LARGE SCALE GENOMIC DNA]</scope>
    <source>
        <strain evidence="3">KLKA75</strain>
    </source>
</reference>
<sequence length="71" mass="8127">MTGNGLLILAVAALAVYMGMTWERARRAMFDVRQGRRRVSNLRSTASRERGHAFWILICSVLVLFVVVRYL</sequence>
<name>A0ABV9TXZ7_9ACTN</name>
<protein>
    <submittedName>
        <fullName evidence="2">Uncharacterized protein</fullName>
    </submittedName>
</protein>
<evidence type="ECO:0000313" key="2">
    <source>
        <dbReference type="EMBL" id="MFC4908449.1"/>
    </source>
</evidence>
<comment type="caution">
    <text evidence="2">The sequence shown here is derived from an EMBL/GenBank/DDBJ whole genome shotgun (WGS) entry which is preliminary data.</text>
</comment>
<evidence type="ECO:0000256" key="1">
    <source>
        <dbReference type="SAM" id="Phobius"/>
    </source>
</evidence>